<proteinExistence type="predicted"/>
<name>A0A0A8XPV1_ARUDO</name>
<sequence>MYLKGSVQEQFVHMPTFRIVRCHSLVQLAAQLSNLNQDLTTLSSLVKQPCAPLSDVSIDSWPEKIS</sequence>
<reference evidence="1" key="1">
    <citation type="submission" date="2014-09" db="EMBL/GenBank/DDBJ databases">
        <authorList>
            <person name="Magalhaes I.L.F."/>
            <person name="Oliveira U."/>
            <person name="Santos F.R."/>
            <person name="Vidigal T.H.D.A."/>
            <person name="Brescovit A.D."/>
            <person name="Santos A.J."/>
        </authorList>
    </citation>
    <scope>NUCLEOTIDE SEQUENCE</scope>
    <source>
        <tissue evidence="1">Shoot tissue taken approximately 20 cm above the soil surface</tissue>
    </source>
</reference>
<evidence type="ECO:0000313" key="1">
    <source>
        <dbReference type="EMBL" id="JAD15864.1"/>
    </source>
</evidence>
<accession>A0A0A8XPV1</accession>
<protein>
    <submittedName>
        <fullName evidence="1">Uncharacterized protein</fullName>
    </submittedName>
</protein>
<organism evidence="1">
    <name type="scientific">Arundo donax</name>
    <name type="common">Giant reed</name>
    <name type="synonym">Donax arundinaceus</name>
    <dbReference type="NCBI Taxonomy" id="35708"/>
    <lineage>
        <taxon>Eukaryota</taxon>
        <taxon>Viridiplantae</taxon>
        <taxon>Streptophyta</taxon>
        <taxon>Embryophyta</taxon>
        <taxon>Tracheophyta</taxon>
        <taxon>Spermatophyta</taxon>
        <taxon>Magnoliopsida</taxon>
        <taxon>Liliopsida</taxon>
        <taxon>Poales</taxon>
        <taxon>Poaceae</taxon>
        <taxon>PACMAD clade</taxon>
        <taxon>Arundinoideae</taxon>
        <taxon>Arundineae</taxon>
        <taxon>Arundo</taxon>
    </lineage>
</organism>
<dbReference type="AlphaFoldDB" id="A0A0A8XPV1"/>
<reference evidence="1" key="2">
    <citation type="journal article" date="2015" name="Data Brief">
        <title>Shoot transcriptome of the giant reed, Arundo donax.</title>
        <authorList>
            <person name="Barrero R.A."/>
            <person name="Guerrero F.D."/>
            <person name="Moolhuijzen P."/>
            <person name="Goolsby J.A."/>
            <person name="Tidwell J."/>
            <person name="Bellgard S.E."/>
            <person name="Bellgard M.I."/>
        </authorList>
    </citation>
    <scope>NUCLEOTIDE SEQUENCE</scope>
    <source>
        <tissue evidence="1">Shoot tissue taken approximately 20 cm above the soil surface</tissue>
    </source>
</reference>
<dbReference type="EMBL" id="GBRH01282031">
    <property type="protein sequence ID" value="JAD15864.1"/>
    <property type="molecule type" value="Transcribed_RNA"/>
</dbReference>